<accession>A0ABY6LXL0</accession>
<feature type="transmembrane region" description="Helical" evidence="1">
    <location>
        <begin position="51"/>
        <end position="75"/>
    </location>
</feature>
<feature type="transmembrane region" description="Helical" evidence="1">
    <location>
        <begin position="170"/>
        <end position="188"/>
    </location>
</feature>
<feature type="transmembrane region" description="Helical" evidence="1">
    <location>
        <begin position="133"/>
        <end position="158"/>
    </location>
</feature>
<name>A0ABY6LXL0_9FLAO</name>
<keyword evidence="1" id="KW-1133">Transmembrane helix</keyword>
<evidence type="ECO:0000313" key="3">
    <source>
        <dbReference type="Proteomes" id="UP001163328"/>
    </source>
</evidence>
<evidence type="ECO:0000256" key="1">
    <source>
        <dbReference type="SAM" id="Phobius"/>
    </source>
</evidence>
<reference evidence="2" key="1">
    <citation type="submission" date="2021-08" db="EMBL/GenBank/DDBJ databases">
        <title>Flavobacterium sp. strain CC-SYL302.</title>
        <authorList>
            <person name="Lin S.-Y."/>
            <person name="Lee T.-H."/>
            <person name="Young C.-C."/>
        </authorList>
    </citation>
    <scope>NUCLEOTIDE SEQUENCE</scope>
    <source>
        <strain evidence="2">CC-SYL302</strain>
    </source>
</reference>
<keyword evidence="3" id="KW-1185">Reference proteome</keyword>
<organism evidence="2 3">
    <name type="scientific">Flavobacterium agricola</name>
    <dbReference type="NCBI Taxonomy" id="2870839"/>
    <lineage>
        <taxon>Bacteria</taxon>
        <taxon>Pseudomonadati</taxon>
        <taxon>Bacteroidota</taxon>
        <taxon>Flavobacteriia</taxon>
        <taxon>Flavobacteriales</taxon>
        <taxon>Flavobacteriaceae</taxon>
        <taxon>Flavobacterium</taxon>
    </lineage>
</organism>
<evidence type="ECO:0000313" key="2">
    <source>
        <dbReference type="EMBL" id="UYW00974.1"/>
    </source>
</evidence>
<evidence type="ECO:0008006" key="4">
    <source>
        <dbReference type="Google" id="ProtNLM"/>
    </source>
</evidence>
<feature type="transmembrane region" description="Helical" evidence="1">
    <location>
        <begin position="20"/>
        <end position="39"/>
    </location>
</feature>
<dbReference type="Proteomes" id="UP001163328">
    <property type="component" value="Chromosome"/>
</dbReference>
<keyword evidence="1" id="KW-0472">Membrane</keyword>
<dbReference type="RefSeq" id="WP_264433269.1">
    <property type="nucleotide sequence ID" value="NZ_CP081495.1"/>
</dbReference>
<sequence>MIKKILNPVKYMQDKRLLLLNVFVFCLGTFLAMFCWVRFDGVLDLHFLSDYNPAVTLADNVTNCIILSLMLFGLGKIINSKTRLIDCLNTAFYSRIPFYLLCLTNLGGNMSRFSQQLLQNISATTLHLTTKQYIYLGVISVVSLLALVLSISLLFNGFKVATHAKKNKHYVFFGLAIILAEILSTLILKNL</sequence>
<keyword evidence="1" id="KW-0812">Transmembrane</keyword>
<proteinExistence type="predicted"/>
<gene>
    <name evidence="2" type="ORF">K5I29_10790</name>
</gene>
<protein>
    <recommendedName>
        <fullName evidence="4">Yip1 domain-containing protein</fullName>
    </recommendedName>
</protein>
<dbReference type="EMBL" id="CP081495">
    <property type="protein sequence ID" value="UYW00974.1"/>
    <property type="molecule type" value="Genomic_DNA"/>
</dbReference>